<dbReference type="AlphaFoldDB" id="A0A8J5T9B8"/>
<dbReference type="OrthoDB" id="2020792at2759"/>
<dbReference type="InterPro" id="IPR057287">
    <property type="entry name" value="Ndx_N"/>
</dbReference>
<evidence type="ECO:0000259" key="1">
    <source>
        <dbReference type="Pfam" id="PF25246"/>
    </source>
</evidence>
<organism evidence="2 3">
    <name type="scientific">Zizania palustris</name>
    <name type="common">Northern wild rice</name>
    <dbReference type="NCBI Taxonomy" id="103762"/>
    <lineage>
        <taxon>Eukaryota</taxon>
        <taxon>Viridiplantae</taxon>
        <taxon>Streptophyta</taxon>
        <taxon>Embryophyta</taxon>
        <taxon>Tracheophyta</taxon>
        <taxon>Spermatophyta</taxon>
        <taxon>Magnoliopsida</taxon>
        <taxon>Liliopsida</taxon>
        <taxon>Poales</taxon>
        <taxon>Poaceae</taxon>
        <taxon>BOP clade</taxon>
        <taxon>Oryzoideae</taxon>
        <taxon>Oryzeae</taxon>
        <taxon>Zizaniinae</taxon>
        <taxon>Zizania</taxon>
    </lineage>
</organism>
<dbReference type="PANTHER" id="PTHR35743">
    <property type="entry name" value="NODULIN HOMEOBOX"/>
    <property type="match status" value="1"/>
</dbReference>
<evidence type="ECO:0000313" key="3">
    <source>
        <dbReference type="Proteomes" id="UP000729402"/>
    </source>
</evidence>
<dbReference type="EMBL" id="JAAALK010000084">
    <property type="protein sequence ID" value="KAG8083682.1"/>
    <property type="molecule type" value="Genomic_DNA"/>
</dbReference>
<accession>A0A8J5T9B8</accession>
<proteinExistence type="predicted"/>
<reference evidence="2" key="1">
    <citation type="journal article" date="2021" name="bioRxiv">
        <title>Whole Genome Assembly and Annotation of Northern Wild Rice, Zizania palustris L., Supports a Whole Genome Duplication in the Zizania Genus.</title>
        <authorList>
            <person name="Haas M."/>
            <person name="Kono T."/>
            <person name="Macchietto M."/>
            <person name="Millas R."/>
            <person name="McGilp L."/>
            <person name="Shao M."/>
            <person name="Duquette J."/>
            <person name="Hirsch C.N."/>
            <person name="Kimball J."/>
        </authorList>
    </citation>
    <scope>NUCLEOTIDE SEQUENCE</scope>
    <source>
        <tissue evidence="2">Fresh leaf tissue</tissue>
    </source>
</reference>
<dbReference type="Pfam" id="PF25246">
    <property type="entry name" value="Nodulin_N"/>
    <property type="match status" value="1"/>
</dbReference>
<name>A0A8J5T9B8_ZIZPA</name>
<dbReference type="PANTHER" id="PTHR35743:SF1">
    <property type="entry name" value="NODULIN HOMEOBOX"/>
    <property type="match status" value="1"/>
</dbReference>
<dbReference type="Proteomes" id="UP000729402">
    <property type="component" value="Unassembled WGS sequence"/>
</dbReference>
<sequence>MDLIFFELSILSHWKKENQLSVSPFIHSSLVANSLHLLTSYFSSQWHELVHILLAHPKVIVEKADKTDVLEIDEK</sequence>
<dbReference type="GO" id="GO:0009908">
    <property type="term" value="P:flower development"/>
    <property type="evidence" value="ECO:0007669"/>
    <property type="project" value="InterPro"/>
</dbReference>
<gene>
    <name evidence="2" type="ORF">GUJ93_ZPchr0016g2498</name>
</gene>
<protein>
    <recommendedName>
        <fullName evidence="1">Nodulin homeobox N-terminal domain-containing protein</fullName>
    </recommendedName>
</protein>
<comment type="caution">
    <text evidence="2">The sequence shown here is derived from an EMBL/GenBank/DDBJ whole genome shotgun (WGS) entry which is preliminary data.</text>
</comment>
<dbReference type="GO" id="GO:0003697">
    <property type="term" value="F:single-stranded DNA binding"/>
    <property type="evidence" value="ECO:0007669"/>
    <property type="project" value="InterPro"/>
</dbReference>
<evidence type="ECO:0000313" key="2">
    <source>
        <dbReference type="EMBL" id="KAG8083682.1"/>
    </source>
</evidence>
<dbReference type="InterPro" id="IPR039325">
    <property type="entry name" value="NDX"/>
</dbReference>
<feature type="domain" description="Nodulin homeobox N-terminal" evidence="1">
    <location>
        <begin position="1"/>
        <end position="59"/>
    </location>
</feature>
<keyword evidence="3" id="KW-1185">Reference proteome</keyword>
<reference evidence="2" key="2">
    <citation type="submission" date="2021-02" db="EMBL/GenBank/DDBJ databases">
        <authorList>
            <person name="Kimball J.A."/>
            <person name="Haas M.W."/>
            <person name="Macchietto M."/>
            <person name="Kono T."/>
            <person name="Duquette J."/>
            <person name="Shao M."/>
        </authorList>
    </citation>
    <scope>NUCLEOTIDE SEQUENCE</scope>
    <source>
        <tissue evidence="2">Fresh leaf tissue</tissue>
    </source>
</reference>